<organism evidence="3 4">
    <name type="scientific">Methylobacterium soli</name>
    <dbReference type="NCBI Taxonomy" id="553447"/>
    <lineage>
        <taxon>Bacteria</taxon>
        <taxon>Pseudomonadati</taxon>
        <taxon>Pseudomonadota</taxon>
        <taxon>Alphaproteobacteria</taxon>
        <taxon>Hyphomicrobiales</taxon>
        <taxon>Methylobacteriaceae</taxon>
        <taxon>Methylobacterium</taxon>
    </lineage>
</organism>
<dbReference type="EMBL" id="VZZK01000015">
    <property type="protein sequence ID" value="KAB1078156.1"/>
    <property type="molecule type" value="Genomic_DNA"/>
</dbReference>
<keyword evidence="4" id="KW-1185">Reference proteome</keyword>
<comment type="caution">
    <text evidence="3">The sequence shown here is derived from an EMBL/GenBank/DDBJ whole genome shotgun (WGS) entry which is preliminary data.</text>
</comment>
<gene>
    <name evidence="3" type="ORF">F6X53_15410</name>
</gene>
<dbReference type="InterPro" id="IPR027275">
    <property type="entry name" value="PRC-brl_dom"/>
</dbReference>
<dbReference type="Proteomes" id="UP000474159">
    <property type="component" value="Unassembled WGS sequence"/>
</dbReference>
<evidence type="ECO:0000313" key="3">
    <source>
        <dbReference type="EMBL" id="KAB1078156.1"/>
    </source>
</evidence>
<accession>A0A6L3T4F5</accession>
<evidence type="ECO:0000259" key="2">
    <source>
        <dbReference type="Pfam" id="PF05239"/>
    </source>
</evidence>
<dbReference type="PANTHER" id="PTHR36505:SF1">
    <property type="entry name" value="BLR1072 PROTEIN"/>
    <property type="match status" value="1"/>
</dbReference>
<proteinExistence type="predicted"/>
<dbReference type="AlphaFoldDB" id="A0A6L3T4F5"/>
<evidence type="ECO:0000256" key="1">
    <source>
        <dbReference type="SAM" id="MobiDB-lite"/>
    </source>
</evidence>
<feature type="region of interest" description="Disordered" evidence="1">
    <location>
        <begin position="1"/>
        <end position="27"/>
    </location>
</feature>
<sequence>MPTDLPNDLPNERNLRAPGSMELDPSGEGVAIDETRRLIASNKVEGTAVYNRQGEHLGAVHNFMVDKVSGQVAYAVLAFGGFLGLGENHHPLPWRALTYSVALGGYVVDLDQDTLAGAPNHGPGEDAFADPSYGGRLDDYYGGRLVPTA</sequence>
<feature type="domain" description="PRC-barrel" evidence="2">
    <location>
        <begin position="39"/>
        <end position="113"/>
    </location>
</feature>
<evidence type="ECO:0000313" key="4">
    <source>
        <dbReference type="Proteomes" id="UP000474159"/>
    </source>
</evidence>
<dbReference type="PANTHER" id="PTHR36505">
    <property type="entry name" value="BLR1072 PROTEIN"/>
    <property type="match status" value="1"/>
</dbReference>
<dbReference type="RefSeq" id="WP_151001096.1">
    <property type="nucleotide sequence ID" value="NZ_BPQY01000046.1"/>
</dbReference>
<dbReference type="Pfam" id="PF05239">
    <property type="entry name" value="PRC"/>
    <property type="match status" value="1"/>
</dbReference>
<protein>
    <submittedName>
        <fullName evidence="3">PRC-barrel domain containing protein</fullName>
    </submittedName>
</protein>
<reference evidence="3 4" key="1">
    <citation type="submission" date="2019-09" db="EMBL/GenBank/DDBJ databases">
        <title>YIM 48816 draft genome.</title>
        <authorList>
            <person name="Jiang L."/>
        </authorList>
    </citation>
    <scope>NUCLEOTIDE SEQUENCE [LARGE SCALE GENOMIC DNA]</scope>
    <source>
        <strain evidence="3 4">YIM 48816</strain>
    </source>
</reference>
<dbReference type="SUPFAM" id="SSF50346">
    <property type="entry name" value="PRC-barrel domain"/>
    <property type="match status" value="1"/>
</dbReference>
<dbReference type="OrthoDB" id="7274881at2"/>
<name>A0A6L3T4F5_9HYPH</name>
<dbReference type="Gene3D" id="2.30.30.240">
    <property type="entry name" value="PRC-barrel domain"/>
    <property type="match status" value="1"/>
</dbReference>
<dbReference type="InterPro" id="IPR011033">
    <property type="entry name" value="PRC_barrel-like_sf"/>
</dbReference>